<dbReference type="KEGG" id="acoz:120957923"/>
<dbReference type="Proteomes" id="UP001105220">
    <property type="component" value="Unplaced"/>
</dbReference>
<keyword evidence="2" id="KW-1185">Reference proteome</keyword>
<dbReference type="RefSeq" id="XP_040236319.2">
    <property type="nucleotide sequence ID" value="XM_040380385.2"/>
</dbReference>
<dbReference type="PANTHER" id="PTHR31649">
    <property type="entry name" value="AGAP009604-PA"/>
    <property type="match status" value="1"/>
</dbReference>
<dbReference type="InterPro" id="IPR006616">
    <property type="entry name" value="DM9_repeat"/>
</dbReference>
<dbReference type="EnsemblMetazoa" id="ACON030770-RA">
    <property type="protein sequence ID" value="ACON030770-PA"/>
    <property type="gene ID" value="ACON030770"/>
</dbReference>
<evidence type="ECO:0000313" key="2">
    <source>
        <dbReference type="Proteomes" id="UP001105220"/>
    </source>
</evidence>
<dbReference type="SMART" id="SM00696">
    <property type="entry name" value="DM9"/>
    <property type="match status" value="1"/>
</dbReference>
<organism evidence="1 2">
    <name type="scientific">Anopheles coluzzii</name>
    <name type="common">African malaria mosquito</name>
    <dbReference type="NCBI Taxonomy" id="1518534"/>
    <lineage>
        <taxon>Eukaryota</taxon>
        <taxon>Metazoa</taxon>
        <taxon>Ecdysozoa</taxon>
        <taxon>Arthropoda</taxon>
        <taxon>Hexapoda</taxon>
        <taxon>Insecta</taxon>
        <taxon>Pterygota</taxon>
        <taxon>Neoptera</taxon>
        <taxon>Endopterygota</taxon>
        <taxon>Diptera</taxon>
        <taxon>Nematocera</taxon>
        <taxon>Culicoidea</taxon>
        <taxon>Culicidae</taxon>
        <taxon>Anophelinae</taxon>
        <taxon>Anopheles</taxon>
    </lineage>
</organism>
<protein>
    <submittedName>
        <fullName evidence="1">Profilin</fullName>
    </submittedName>
</protein>
<accession>A0A9I3BDP8</accession>
<dbReference type="GeneID" id="120957923"/>
<name>A0A9I3BDP8_ANOCL</name>
<dbReference type="AlphaFoldDB" id="A0A9I3BDP8"/>
<proteinExistence type="predicted"/>
<dbReference type="PANTHER" id="PTHR31649:SF1">
    <property type="entry name" value="FARNESOIC ACID O-METHYL TRANSFERASE DOMAIN-CONTAINING PROTEIN"/>
    <property type="match status" value="1"/>
</dbReference>
<evidence type="ECO:0000313" key="1">
    <source>
        <dbReference type="EnsemblMetazoa" id="ACON030770-PA"/>
    </source>
</evidence>
<dbReference type="VEuPathDB" id="VectorBase:ACON2_031892"/>
<dbReference type="Pfam" id="PF11901">
    <property type="entry name" value="DM9"/>
    <property type="match status" value="1"/>
</dbReference>
<reference evidence="1" key="1">
    <citation type="submission" date="2023-03" db="UniProtKB">
        <authorList>
            <consortium name="EnsemblMetazoa"/>
        </authorList>
    </citation>
    <scope>IDENTIFICATION</scope>
    <source>
        <strain evidence="1">Ngousso</strain>
    </source>
</reference>
<sequence length="261" mass="28425">MSILATVGGGDAKHAGHAAERNIHFGGVRAYFGESAHLMVCVRVRVIIEPKSRHRGAISLTFSVRLCWEETERTAPEEIPERQSSAEAMWGGSEPPPLYPSYGYNDCYNWSGARWVLAAEGVVPPEAVVAGYEGETTYIGRAKHRKAIVPGRVIPSKKACLIVSEGLEHAVHDYQVLCGYDGRFVQTSGGYCPIGSLQGGVTKRGKPIFIGLVRMGLVTVVGSIVPDEFCCQAVVNGILRRFNDYEIFVSKAEYKGAFDES</sequence>